<dbReference type="Gene3D" id="3.30.1330.50">
    <property type="entry name" value="2-C-methyl-D-erythritol 2,4-cyclodiphosphate synthase"/>
    <property type="match status" value="1"/>
</dbReference>
<dbReference type="EMBL" id="UINC01002081">
    <property type="protein sequence ID" value="SUZ92689.1"/>
    <property type="molecule type" value="Genomic_DNA"/>
</dbReference>
<evidence type="ECO:0000256" key="6">
    <source>
        <dbReference type="ARBA" id="ARBA00023229"/>
    </source>
</evidence>
<reference evidence="9" key="1">
    <citation type="submission" date="2018-05" db="EMBL/GenBank/DDBJ databases">
        <authorList>
            <person name="Lanie J.A."/>
            <person name="Ng W.-L."/>
            <person name="Kazmierczak K.M."/>
            <person name="Andrzejewski T.M."/>
            <person name="Davidsen T.M."/>
            <person name="Wayne K.J."/>
            <person name="Tettelin H."/>
            <person name="Glass J.I."/>
            <person name="Rusch D."/>
            <person name="Podicherti R."/>
            <person name="Tsui H.-C.T."/>
            <person name="Winkler M.E."/>
        </authorList>
    </citation>
    <scope>NUCLEOTIDE SEQUENCE</scope>
</reference>
<comment type="catalytic activity">
    <reaction evidence="1">
        <text>4-CDP-2-C-methyl-D-erythritol 2-phosphate = 2-C-methyl-D-erythritol 2,4-cyclic diphosphate + CMP</text>
        <dbReference type="Rhea" id="RHEA:23864"/>
        <dbReference type="ChEBI" id="CHEBI:57919"/>
        <dbReference type="ChEBI" id="CHEBI:58483"/>
        <dbReference type="ChEBI" id="CHEBI:60377"/>
        <dbReference type="EC" id="4.6.1.12"/>
    </reaction>
</comment>
<keyword evidence="7" id="KW-0456">Lyase</keyword>
<dbReference type="PANTHER" id="PTHR43181">
    <property type="entry name" value="2-C-METHYL-D-ERYTHRITOL 2,4-CYCLODIPHOSPHATE SYNTHASE, CHLOROPLASTIC"/>
    <property type="match status" value="1"/>
</dbReference>
<sequence length="156" mass="16815">MGIGYDIHPLKKGSHLVVGGTKISGEFSSDGHSDGDALIHAIIDAILGAANLGDIGQFFPSDEKKWKGMDSTHFLSTTIKKVLSVGYKLEHVDTVVILQKPEIRQFVSKIQHKLAHVLQTNKENISIKATTTDHLGFIGTSEGWGALAIASLSKLE</sequence>
<evidence type="ECO:0000313" key="9">
    <source>
        <dbReference type="EMBL" id="SUZ92689.1"/>
    </source>
</evidence>
<proteinExistence type="inferred from homology"/>
<keyword evidence="6" id="KW-0414">Isoprene biosynthesis</keyword>
<dbReference type="NCBIfam" id="TIGR00151">
    <property type="entry name" value="ispF"/>
    <property type="match status" value="1"/>
</dbReference>
<gene>
    <name evidence="9" type="ORF">METZ01_LOCUS45543</name>
</gene>
<evidence type="ECO:0000256" key="5">
    <source>
        <dbReference type="ARBA" id="ARBA00022723"/>
    </source>
</evidence>
<evidence type="ECO:0000256" key="7">
    <source>
        <dbReference type="ARBA" id="ARBA00023239"/>
    </source>
</evidence>
<name>A0A381RNS5_9ZZZZ</name>
<dbReference type="PROSITE" id="PS01350">
    <property type="entry name" value="ISPF"/>
    <property type="match status" value="1"/>
</dbReference>
<dbReference type="InterPro" id="IPR003526">
    <property type="entry name" value="MECDP_synthase"/>
</dbReference>
<dbReference type="GO" id="GO:0019288">
    <property type="term" value="P:isopentenyl diphosphate biosynthetic process, methylerythritol 4-phosphate pathway"/>
    <property type="evidence" value="ECO:0007669"/>
    <property type="project" value="UniProtKB-UniPathway"/>
</dbReference>
<dbReference type="UniPathway" id="UPA00056">
    <property type="reaction ID" value="UER00095"/>
</dbReference>
<dbReference type="InterPro" id="IPR036571">
    <property type="entry name" value="MECDP_synthase_sf"/>
</dbReference>
<comment type="pathway">
    <text evidence="3">Isoprenoid biosynthesis; isopentenyl diphosphate biosynthesis via DXP pathway; isopentenyl diphosphate from 1-deoxy-D-xylulose 5-phosphate: step 4/6.</text>
</comment>
<evidence type="ECO:0000256" key="3">
    <source>
        <dbReference type="ARBA" id="ARBA00004709"/>
    </source>
</evidence>
<comment type="cofactor">
    <cofactor evidence="2">
        <name>a divalent metal cation</name>
        <dbReference type="ChEBI" id="CHEBI:60240"/>
    </cofactor>
</comment>
<feature type="domain" description="2-C-methyl-D-erythritol 2,4-cyclodiphosphate synthase" evidence="8">
    <location>
        <begin position="1"/>
        <end position="152"/>
    </location>
</feature>
<dbReference type="SUPFAM" id="SSF69765">
    <property type="entry name" value="IpsF-like"/>
    <property type="match status" value="1"/>
</dbReference>
<dbReference type="AlphaFoldDB" id="A0A381RNS5"/>
<evidence type="ECO:0000256" key="2">
    <source>
        <dbReference type="ARBA" id="ARBA00001968"/>
    </source>
</evidence>
<dbReference type="PANTHER" id="PTHR43181:SF1">
    <property type="entry name" value="2-C-METHYL-D-ERYTHRITOL 2,4-CYCLODIPHOSPHATE SYNTHASE, CHLOROPLASTIC"/>
    <property type="match status" value="1"/>
</dbReference>
<protein>
    <recommendedName>
        <fullName evidence="4">2-C-methyl-D-erythritol 2,4-cyclodiphosphate synthase</fullName>
        <ecNumber evidence="4">4.6.1.12</ecNumber>
    </recommendedName>
</protein>
<evidence type="ECO:0000259" key="8">
    <source>
        <dbReference type="Pfam" id="PF02542"/>
    </source>
</evidence>
<dbReference type="Pfam" id="PF02542">
    <property type="entry name" value="YgbB"/>
    <property type="match status" value="1"/>
</dbReference>
<evidence type="ECO:0000256" key="1">
    <source>
        <dbReference type="ARBA" id="ARBA00000200"/>
    </source>
</evidence>
<dbReference type="GO" id="GO:0016114">
    <property type="term" value="P:terpenoid biosynthetic process"/>
    <property type="evidence" value="ECO:0007669"/>
    <property type="project" value="InterPro"/>
</dbReference>
<dbReference type="GO" id="GO:0046872">
    <property type="term" value="F:metal ion binding"/>
    <property type="evidence" value="ECO:0007669"/>
    <property type="project" value="UniProtKB-KW"/>
</dbReference>
<keyword evidence="5" id="KW-0479">Metal-binding</keyword>
<organism evidence="9">
    <name type="scientific">marine metagenome</name>
    <dbReference type="NCBI Taxonomy" id="408172"/>
    <lineage>
        <taxon>unclassified sequences</taxon>
        <taxon>metagenomes</taxon>
        <taxon>ecological metagenomes</taxon>
    </lineage>
</organism>
<dbReference type="CDD" id="cd00554">
    <property type="entry name" value="MECDP_synthase"/>
    <property type="match status" value="1"/>
</dbReference>
<evidence type="ECO:0000256" key="4">
    <source>
        <dbReference type="ARBA" id="ARBA00012579"/>
    </source>
</evidence>
<dbReference type="HAMAP" id="MF_00107">
    <property type="entry name" value="IspF"/>
    <property type="match status" value="1"/>
</dbReference>
<dbReference type="GO" id="GO:0008685">
    <property type="term" value="F:2-C-methyl-D-erythritol 2,4-cyclodiphosphate synthase activity"/>
    <property type="evidence" value="ECO:0007669"/>
    <property type="project" value="UniProtKB-EC"/>
</dbReference>
<accession>A0A381RNS5</accession>
<dbReference type="InterPro" id="IPR020555">
    <property type="entry name" value="MECDP_synthase_CS"/>
</dbReference>
<dbReference type="EC" id="4.6.1.12" evidence="4"/>